<proteinExistence type="inferred from homology"/>
<dbReference type="GO" id="GO:0003697">
    <property type="term" value="F:single-stranded DNA binding"/>
    <property type="evidence" value="ECO:0007669"/>
    <property type="project" value="TreeGrafter"/>
</dbReference>
<accession>A0A6J1RYJ8</accession>
<evidence type="ECO:0000256" key="5">
    <source>
        <dbReference type="ARBA" id="ARBA00022741"/>
    </source>
</evidence>
<evidence type="ECO:0000256" key="12">
    <source>
        <dbReference type="SAM" id="Coils"/>
    </source>
</evidence>
<dbReference type="GeneID" id="113201899"/>
<dbReference type="KEGG" id="foc:113201899"/>
<reference evidence="16" key="1">
    <citation type="submission" date="2025-08" db="UniProtKB">
        <authorList>
            <consortium name="RefSeq"/>
        </authorList>
    </citation>
    <scope>IDENTIFICATION</scope>
    <source>
        <tissue evidence="16">Whole organism</tissue>
    </source>
</reference>
<evidence type="ECO:0000313" key="15">
    <source>
        <dbReference type="Proteomes" id="UP000504606"/>
    </source>
</evidence>
<feature type="region of interest" description="Disordered" evidence="13">
    <location>
        <begin position="416"/>
        <end position="436"/>
    </location>
</feature>
<sequence>MFPVTFHEIGNLSEEDRQKACEQILQNLGKNTEDGSSCPKRRRLMSPPDSGIGCSNSLDHPLETTGIPSGIILEVRMENFLSHQSMVVYLNKDINFIIGDNGSGKSAILTAIIVALGGNATSTGRGIALKDFIRRGSSVAKVICIISNSHERWSFKREIYGRKILIERTLLMEGASRIKIKSESGKLVSTKMEELRAMTLRLGIQVTNPISVLDQNSARHFVNESKPEVKFELFMKATSLQSLSDVMTEIDSDLKKISQELNAKERQLRENNKELNEAQEKLEKLNRLEEDRKTSLILKMELLWAQVRDCKNLLESAENNLKITLKKKEEVSNFISGREITADPFLDKIESSKKVVASLDNQKKDIENERRSLLVCCKALKKREKEIVEDEYQSKVQLEKCEKFISEYKSEIKSQEERMLPEHAKRRREQEEEVSEMQRNAKQLLKNYESKKRELQDLQAKANDLRTNLIKVDRIQISNEVELDRLTRLHVGYMSAKSSLSLFGPCMTELVRAINNTNGFKEKPLGPLGSFIELNDPKWALAIENAIGSIGYAFAVTSKEDEKLLMSLIKKICLYGPKIPIRRLHIARNPIDTSKTCARTPQYGNILDMITFRNARAGNVLIELCNLDTTLLIPSGDECFTLLSKRGSVPRNCRRAYTLEGDYYNPSPTYGTYYGHQSTAKYLNSCEDVIRQTQFEISETEKTLKATEKQCSALRAEQNVLDSQIKLYNADTKKMLIAYDQIQAKILNLREETIPDVQTVALLRDEISEKEKYMTDLKVKMDKLQTELQVQLPEKLGKLKSEDDELQLKLTEINCQLENLLHEQNAWIDARKELESSLQDKKNNLEKIAKEEGQLRLKVQELEIKHTKMETESKKYESHVVDQFVEQLDRFTSKFNTNRAVKTIDNELCSINKRIRHFEKAFGQSSEEFEQDYHEKVLSFNVLKEQLEHLRINAKTLQKVLNLRKKICHTVKNITSVIVSHQFGRVLLSRNCSGKIVVNFQTKTLEIIVHPMDEGERAGKGTSSLSGGERSFATVAFIIALWNVTDLPFYFLDEFDVFLDPPSRVLALQLLLKFAKLKPGHQFGFITPHTLPGVCDSPEVTIFRLADPVRQ</sequence>
<organism evidence="15 16">
    <name type="scientific">Frankliniella occidentalis</name>
    <name type="common">Western flower thrips</name>
    <name type="synonym">Euthrips occidentalis</name>
    <dbReference type="NCBI Taxonomy" id="133901"/>
    <lineage>
        <taxon>Eukaryota</taxon>
        <taxon>Metazoa</taxon>
        <taxon>Ecdysozoa</taxon>
        <taxon>Arthropoda</taxon>
        <taxon>Hexapoda</taxon>
        <taxon>Insecta</taxon>
        <taxon>Pterygota</taxon>
        <taxon>Neoptera</taxon>
        <taxon>Paraneoptera</taxon>
        <taxon>Thysanoptera</taxon>
        <taxon>Terebrantia</taxon>
        <taxon>Thripoidea</taxon>
        <taxon>Thripidae</taxon>
        <taxon>Frankliniella</taxon>
    </lineage>
</organism>
<keyword evidence="10" id="KW-0234">DNA repair</keyword>
<dbReference type="GO" id="GO:0035861">
    <property type="term" value="C:site of double-strand break"/>
    <property type="evidence" value="ECO:0007669"/>
    <property type="project" value="TreeGrafter"/>
</dbReference>
<name>A0A6J1RYJ8_FRAOC</name>
<evidence type="ECO:0000256" key="8">
    <source>
        <dbReference type="ARBA" id="ARBA00023054"/>
    </source>
</evidence>
<dbReference type="InterPro" id="IPR027417">
    <property type="entry name" value="P-loop_NTPase"/>
</dbReference>
<dbReference type="SUPFAM" id="SSF52540">
    <property type="entry name" value="P-loop containing nucleoside triphosphate hydrolases"/>
    <property type="match status" value="1"/>
</dbReference>
<dbReference type="Pfam" id="PF02463">
    <property type="entry name" value="SMC_N"/>
    <property type="match status" value="1"/>
</dbReference>
<evidence type="ECO:0000256" key="10">
    <source>
        <dbReference type="ARBA" id="ARBA00023204"/>
    </source>
</evidence>
<comment type="similarity">
    <text evidence="3">Belongs to the SMC family. SMC6 subfamily.</text>
</comment>
<evidence type="ECO:0000256" key="4">
    <source>
        <dbReference type="ARBA" id="ARBA00022454"/>
    </source>
</evidence>
<keyword evidence="8 12" id="KW-0175">Coiled coil</keyword>
<dbReference type="PANTHER" id="PTHR19306:SF6">
    <property type="entry name" value="STRUCTURAL MAINTENANCE OF CHROMOSOMES PROTEIN 6"/>
    <property type="match status" value="1"/>
</dbReference>
<feature type="coiled-coil region" evidence="12">
    <location>
        <begin position="247"/>
        <end position="369"/>
    </location>
</feature>
<evidence type="ECO:0000256" key="9">
    <source>
        <dbReference type="ARBA" id="ARBA00023172"/>
    </source>
</evidence>
<keyword evidence="7" id="KW-0067">ATP-binding</keyword>
<dbReference type="GO" id="GO:0051276">
    <property type="term" value="P:chromosome organization"/>
    <property type="evidence" value="ECO:0007669"/>
    <property type="project" value="InterPro"/>
</dbReference>
<dbReference type="OrthoDB" id="10072614at2759"/>
<evidence type="ECO:0000256" key="11">
    <source>
        <dbReference type="ARBA" id="ARBA00023242"/>
    </source>
</evidence>
<dbReference type="SUPFAM" id="SSF75553">
    <property type="entry name" value="Smc hinge domain"/>
    <property type="match status" value="1"/>
</dbReference>
<evidence type="ECO:0000313" key="16">
    <source>
        <dbReference type="RefSeq" id="XP_026271656.1"/>
    </source>
</evidence>
<keyword evidence="5" id="KW-0547">Nucleotide-binding</keyword>
<dbReference type="GO" id="GO:0005524">
    <property type="term" value="F:ATP binding"/>
    <property type="evidence" value="ECO:0007669"/>
    <property type="project" value="UniProtKB-KW"/>
</dbReference>
<keyword evidence="4" id="KW-0158">Chromosome</keyword>
<gene>
    <name evidence="16" type="primary">LOC113201899</name>
</gene>
<evidence type="ECO:0000256" key="13">
    <source>
        <dbReference type="SAM" id="MobiDB-lite"/>
    </source>
</evidence>
<evidence type="ECO:0000256" key="7">
    <source>
        <dbReference type="ARBA" id="ARBA00022840"/>
    </source>
</evidence>
<protein>
    <submittedName>
        <fullName evidence="16">Structural maintenance of chromosomes protein 6</fullName>
    </submittedName>
</protein>
<evidence type="ECO:0000256" key="3">
    <source>
        <dbReference type="ARBA" id="ARBA00006793"/>
    </source>
</evidence>
<dbReference type="InterPro" id="IPR036277">
    <property type="entry name" value="SMC_hinge_sf"/>
</dbReference>
<feature type="coiled-coil region" evidence="12">
    <location>
        <begin position="690"/>
        <end position="717"/>
    </location>
</feature>
<feature type="domain" description="RecF/RecN/SMC N-terminal" evidence="14">
    <location>
        <begin position="73"/>
        <end position="1071"/>
    </location>
</feature>
<dbReference type="Proteomes" id="UP000504606">
    <property type="component" value="Unplaced"/>
</dbReference>
<dbReference type="GO" id="GO:0005634">
    <property type="term" value="C:nucleus"/>
    <property type="evidence" value="ECO:0007669"/>
    <property type="project" value="UniProtKB-SubCell"/>
</dbReference>
<keyword evidence="11" id="KW-0539">Nucleus</keyword>
<dbReference type="AlphaFoldDB" id="A0A6J1RYJ8"/>
<keyword evidence="6" id="KW-0227">DNA damage</keyword>
<evidence type="ECO:0000259" key="14">
    <source>
        <dbReference type="Pfam" id="PF02463"/>
    </source>
</evidence>
<dbReference type="GO" id="GO:0030915">
    <property type="term" value="C:Smc5-Smc6 complex"/>
    <property type="evidence" value="ECO:0007669"/>
    <property type="project" value="TreeGrafter"/>
</dbReference>
<dbReference type="GO" id="GO:0000724">
    <property type="term" value="P:double-strand break repair via homologous recombination"/>
    <property type="evidence" value="ECO:0007669"/>
    <property type="project" value="TreeGrafter"/>
</dbReference>
<keyword evidence="9" id="KW-0233">DNA recombination</keyword>
<evidence type="ECO:0000256" key="2">
    <source>
        <dbReference type="ARBA" id="ARBA00004286"/>
    </source>
</evidence>
<dbReference type="RefSeq" id="XP_026271656.1">
    <property type="nucleotide sequence ID" value="XM_026415871.2"/>
</dbReference>
<keyword evidence="15" id="KW-1185">Reference proteome</keyword>
<dbReference type="Gene3D" id="3.40.50.300">
    <property type="entry name" value="P-loop containing nucleotide triphosphate hydrolases"/>
    <property type="match status" value="2"/>
</dbReference>
<dbReference type="InterPro" id="IPR003395">
    <property type="entry name" value="RecF/RecN/SMC_N"/>
</dbReference>
<feature type="coiled-coil region" evidence="12">
    <location>
        <begin position="767"/>
        <end position="879"/>
    </location>
</feature>
<evidence type="ECO:0000256" key="6">
    <source>
        <dbReference type="ARBA" id="ARBA00022763"/>
    </source>
</evidence>
<evidence type="ECO:0000256" key="1">
    <source>
        <dbReference type="ARBA" id="ARBA00004123"/>
    </source>
</evidence>
<comment type="subcellular location">
    <subcellularLocation>
        <location evidence="2">Chromosome</location>
    </subcellularLocation>
    <subcellularLocation>
        <location evidence="1">Nucleus</location>
    </subcellularLocation>
</comment>
<dbReference type="PANTHER" id="PTHR19306">
    <property type="entry name" value="STRUCTURAL MAINTENANCE OF CHROMOSOMES 5,6 SMC5, SMC6"/>
    <property type="match status" value="1"/>
</dbReference>
<dbReference type="GO" id="GO:0003684">
    <property type="term" value="F:damaged DNA binding"/>
    <property type="evidence" value="ECO:0007669"/>
    <property type="project" value="TreeGrafter"/>
</dbReference>